<comment type="cofactor">
    <cofactor evidence="1">
        <name>Mg(2+)</name>
        <dbReference type="ChEBI" id="CHEBI:18420"/>
    </cofactor>
</comment>
<dbReference type="InterPro" id="IPR041492">
    <property type="entry name" value="HAD_2"/>
</dbReference>
<comment type="similarity">
    <text evidence="2">Belongs to the HAD-like hydrolase superfamily. CbbY/CbbZ/Gph/YieH family.</text>
</comment>
<dbReference type="InterPro" id="IPR023198">
    <property type="entry name" value="PGP-like_dom2"/>
</dbReference>
<comment type="caution">
    <text evidence="11">The sequence shown here is derived from an EMBL/GenBank/DDBJ whole genome shotgun (WGS) entry which is preliminary data.</text>
</comment>
<dbReference type="AlphaFoldDB" id="A0A0R2LZ52"/>
<dbReference type="EMBL" id="JQCA01000049">
    <property type="protein sequence ID" value="KRO03939.1"/>
    <property type="molecule type" value="Genomic_DNA"/>
</dbReference>
<dbReference type="Gene3D" id="3.40.50.1000">
    <property type="entry name" value="HAD superfamily/HAD-like"/>
    <property type="match status" value="1"/>
</dbReference>
<dbReference type="Proteomes" id="UP000051906">
    <property type="component" value="Unassembled WGS sequence"/>
</dbReference>
<dbReference type="NCBIfam" id="TIGR02009">
    <property type="entry name" value="PGMB-YQAB-SF"/>
    <property type="match status" value="1"/>
</dbReference>
<keyword evidence="4" id="KW-0479">Metal-binding</keyword>
<keyword evidence="7" id="KW-0119">Carbohydrate metabolism</keyword>
<dbReference type="Pfam" id="PF13419">
    <property type="entry name" value="HAD_2"/>
    <property type="match status" value="1"/>
</dbReference>
<proteinExistence type="inferred from homology"/>
<keyword evidence="3" id="KW-0597">Phosphoprotein</keyword>
<dbReference type="InterPro" id="IPR036412">
    <property type="entry name" value="HAD-like_sf"/>
</dbReference>
<evidence type="ECO:0000256" key="7">
    <source>
        <dbReference type="ARBA" id="ARBA00023277"/>
    </source>
</evidence>
<dbReference type="InterPro" id="IPR051600">
    <property type="entry name" value="Beta-PGM-like"/>
</dbReference>
<evidence type="ECO:0000256" key="3">
    <source>
        <dbReference type="ARBA" id="ARBA00022553"/>
    </source>
</evidence>
<dbReference type="RefSeq" id="WP_057878373.1">
    <property type="nucleotide sequence ID" value="NZ_JQCA01000049.1"/>
</dbReference>
<evidence type="ECO:0000256" key="6">
    <source>
        <dbReference type="ARBA" id="ARBA00023235"/>
    </source>
</evidence>
<comment type="catalytic activity">
    <reaction evidence="8">
        <text>beta-D-glucose 1-phosphate = beta-D-glucose 6-phosphate</text>
        <dbReference type="Rhea" id="RHEA:20113"/>
        <dbReference type="ChEBI" id="CHEBI:57684"/>
        <dbReference type="ChEBI" id="CHEBI:58247"/>
        <dbReference type="EC" id="5.4.2.6"/>
    </reaction>
</comment>
<evidence type="ECO:0000256" key="4">
    <source>
        <dbReference type="ARBA" id="ARBA00022723"/>
    </source>
</evidence>
<dbReference type="InterPro" id="IPR006439">
    <property type="entry name" value="HAD-SF_hydro_IA"/>
</dbReference>
<dbReference type="SUPFAM" id="SSF56784">
    <property type="entry name" value="HAD-like"/>
    <property type="match status" value="1"/>
</dbReference>
<dbReference type="PANTHER" id="PTHR46193:SF18">
    <property type="entry name" value="HEXITOL PHOSPHATASE B"/>
    <property type="match status" value="1"/>
</dbReference>
<gene>
    <name evidence="11" type="ORF">IV54_GL001920</name>
</gene>
<sequence>MPTPQRLGFLFDLHGVLADSWQYHLRSWQTIATELAIPWTAELAAKLPGMSRDDSLGAILASVGRQGDFNASQRQVITDHENTLYRQYVAALTPANCLPGIPAFLQELTEAGYPLAVASASTNAASEIDHLGLRNYFPHIVDARQLKASKPAPDVYLAAAKLVDREPGDCVAFEDTVTGVQSALAAGCRVVGINQNPLPGATVMVASTGDLSLSVVRQELDLPDV</sequence>
<dbReference type="InterPro" id="IPR010976">
    <property type="entry name" value="B-phosphoglucomutase_hydrolase"/>
</dbReference>
<evidence type="ECO:0000256" key="9">
    <source>
        <dbReference type="ARBA" id="ARBA00044968"/>
    </source>
</evidence>
<dbReference type="GO" id="GO:0046872">
    <property type="term" value="F:metal ion binding"/>
    <property type="evidence" value="ECO:0007669"/>
    <property type="project" value="UniProtKB-KW"/>
</dbReference>
<dbReference type="Gene3D" id="1.10.150.240">
    <property type="entry name" value="Putative phosphatase, domain 2"/>
    <property type="match status" value="1"/>
</dbReference>
<evidence type="ECO:0000256" key="8">
    <source>
        <dbReference type="ARBA" id="ARBA00044926"/>
    </source>
</evidence>
<dbReference type="InterPro" id="IPR023214">
    <property type="entry name" value="HAD_sf"/>
</dbReference>
<dbReference type="PATRIC" id="fig|616990.3.peg.2033"/>
<dbReference type="STRING" id="616990.IV54_GL001920"/>
<dbReference type="EC" id="5.4.2.6" evidence="9"/>
<reference evidence="11 12" key="1">
    <citation type="journal article" date="2015" name="Genome Announc.">
        <title>Expanding the biotechnology potential of lactobacilli through comparative genomics of 213 strains and associated genera.</title>
        <authorList>
            <person name="Sun Z."/>
            <person name="Harris H.M."/>
            <person name="McCann A."/>
            <person name="Guo C."/>
            <person name="Argimon S."/>
            <person name="Zhang W."/>
            <person name="Yang X."/>
            <person name="Jeffery I.B."/>
            <person name="Cooney J.C."/>
            <person name="Kagawa T.F."/>
            <person name="Liu W."/>
            <person name="Song Y."/>
            <person name="Salvetti E."/>
            <person name="Wrobel A."/>
            <person name="Rasinkangas P."/>
            <person name="Parkhill J."/>
            <person name="Rea M.C."/>
            <person name="O'Sullivan O."/>
            <person name="Ritari J."/>
            <person name="Douillard F.P."/>
            <person name="Paul Ross R."/>
            <person name="Yang R."/>
            <person name="Briner A.E."/>
            <person name="Felis G.E."/>
            <person name="de Vos W.M."/>
            <person name="Barrangou R."/>
            <person name="Klaenhammer T.R."/>
            <person name="Caufield P.W."/>
            <person name="Cui Y."/>
            <person name="Zhang H."/>
            <person name="O'Toole P.W."/>
        </authorList>
    </citation>
    <scope>NUCLEOTIDE SEQUENCE [LARGE SCALE GENOMIC DNA]</scope>
    <source>
        <strain evidence="11 12">DSM 22467</strain>
    </source>
</reference>
<evidence type="ECO:0000256" key="5">
    <source>
        <dbReference type="ARBA" id="ARBA00022842"/>
    </source>
</evidence>
<dbReference type="PANTHER" id="PTHR46193">
    <property type="entry name" value="6-PHOSPHOGLUCONATE PHOSPHATASE"/>
    <property type="match status" value="1"/>
</dbReference>
<dbReference type="SFLD" id="SFLDG01129">
    <property type="entry name" value="C1.5:_HAD__Beta-PGM__Phosphata"/>
    <property type="match status" value="1"/>
</dbReference>
<evidence type="ECO:0000256" key="1">
    <source>
        <dbReference type="ARBA" id="ARBA00001946"/>
    </source>
</evidence>
<dbReference type="GO" id="GO:0008801">
    <property type="term" value="F:beta-phosphoglucomutase activity"/>
    <property type="evidence" value="ECO:0007669"/>
    <property type="project" value="UniProtKB-EC"/>
</dbReference>
<dbReference type="SFLD" id="SFLDS00003">
    <property type="entry name" value="Haloacid_Dehalogenase"/>
    <property type="match status" value="1"/>
</dbReference>
<organism evidence="11 12">
    <name type="scientific">Levilactobacillus paucivorans</name>
    <dbReference type="NCBI Taxonomy" id="616990"/>
    <lineage>
        <taxon>Bacteria</taxon>
        <taxon>Bacillati</taxon>
        <taxon>Bacillota</taxon>
        <taxon>Bacilli</taxon>
        <taxon>Lactobacillales</taxon>
        <taxon>Lactobacillaceae</taxon>
        <taxon>Levilactobacillus</taxon>
    </lineage>
</organism>
<dbReference type="NCBIfam" id="TIGR01509">
    <property type="entry name" value="HAD-SF-IA-v3"/>
    <property type="match status" value="1"/>
</dbReference>
<keyword evidence="12" id="KW-1185">Reference proteome</keyword>
<evidence type="ECO:0000313" key="11">
    <source>
        <dbReference type="EMBL" id="KRO03939.1"/>
    </source>
</evidence>
<evidence type="ECO:0000256" key="10">
    <source>
        <dbReference type="ARBA" id="ARBA00044991"/>
    </source>
</evidence>
<name>A0A0R2LZ52_9LACO</name>
<keyword evidence="5" id="KW-0460">Magnesium</keyword>
<accession>A0A0R2LZ52</accession>
<dbReference type="OrthoDB" id="9797743at2"/>
<evidence type="ECO:0000313" key="12">
    <source>
        <dbReference type="Proteomes" id="UP000051906"/>
    </source>
</evidence>
<evidence type="ECO:0000256" key="2">
    <source>
        <dbReference type="ARBA" id="ARBA00006171"/>
    </source>
</evidence>
<protein>
    <recommendedName>
        <fullName evidence="10">Beta-phosphoglucomutase</fullName>
        <ecNumber evidence="9">5.4.2.6</ecNumber>
    </recommendedName>
</protein>
<keyword evidence="6" id="KW-0413">Isomerase</keyword>